<dbReference type="Gene3D" id="1.25.40.10">
    <property type="entry name" value="Tetratricopeptide repeat domain"/>
    <property type="match status" value="1"/>
</dbReference>
<dbReference type="PROSITE" id="PS51123">
    <property type="entry name" value="OMPA_2"/>
    <property type="match status" value="1"/>
</dbReference>
<dbReference type="InterPro" id="IPR050330">
    <property type="entry name" value="Bact_OuterMem_StrucFunc"/>
</dbReference>
<dbReference type="InterPro" id="IPR006665">
    <property type="entry name" value="OmpA-like"/>
</dbReference>
<keyword evidence="3" id="KW-0998">Cell outer membrane</keyword>
<proteinExistence type="predicted"/>
<keyword evidence="2 4" id="KW-0472">Membrane</keyword>
<comment type="subcellular location">
    <subcellularLocation>
        <location evidence="1">Cell outer membrane</location>
    </subcellularLocation>
</comment>
<dbReference type="RefSeq" id="WP_341837239.1">
    <property type="nucleotide sequence ID" value="NZ_CP149822.1"/>
</dbReference>
<dbReference type="InterPro" id="IPR011990">
    <property type="entry name" value="TPR-like_helical_dom_sf"/>
</dbReference>
<keyword evidence="5" id="KW-0732">Signal</keyword>
<evidence type="ECO:0000256" key="1">
    <source>
        <dbReference type="ARBA" id="ARBA00004442"/>
    </source>
</evidence>
<dbReference type="Pfam" id="PF07676">
    <property type="entry name" value="PD40"/>
    <property type="match status" value="1"/>
</dbReference>
<sequence length="662" mass="72354">MNIRVIRQLSGIICFGAGLLASPAFAQEQRPAQDKATAHYLRLEYSKAAVYFEEAAKRKYFKTAHLRMLADCYRQLNQYQKAVDSYRKITESQDAVPADFLHYGDAVKSTGDYIAAKAIYVQYQEKGGAEAASRMAGCDSALVWMAAVPPPVNNLRELNTPASDWGATWDREGRFVFVSDSLRATMLDPRQKASLKEYRRTGNAFQKIYFVDTVHCAPDATVIRGFDNILNDFRYHVGPVAFAPGGDTAYITVTSPGKPAVQRDGPDAGYRTRRLDLFVSVRGQAGWQAPVPFAYNNPQYSIGHAAVAADGQTLYFTGDLPGGQGKTDIWYCERQPDGSWSAPKNCGAAVNTPDEEAFPTINEAGKLCFSSKGHPGMGGFDLFVVSGGKDGWGTPVNLKNGYNSPGDDFYLRNNGAGSEVFASNRAGGAGSDDLYGISAAPRITQLMEPGKKIVILETTVLQQGSTTPATGATVLLSDENRQEYWTLLTTDDGKAYMVIMDGHRYAVSASGSGNGWSAPQQFTAAGEDTVKISLQLTMAVPRPGSVHELPDILYDRDDFRLRPESLPVLDSLAALMESFPGLVVELGAHTDSRHTDDYNIVLSERRAASAAEYLVQQGIDRARIRTVGYGESRLVNKCSDGVECTEAEHQKNRRTELRVLQR</sequence>
<dbReference type="SUPFAM" id="SSF82171">
    <property type="entry name" value="DPP6 N-terminal domain-like"/>
    <property type="match status" value="1"/>
</dbReference>
<dbReference type="PRINTS" id="PR01021">
    <property type="entry name" value="OMPADOMAIN"/>
</dbReference>
<evidence type="ECO:0000256" key="2">
    <source>
        <dbReference type="ARBA" id="ARBA00023136"/>
    </source>
</evidence>
<dbReference type="SUPFAM" id="SSF103088">
    <property type="entry name" value="OmpA-like"/>
    <property type="match status" value="1"/>
</dbReference>
<evidence type="ECO:0000313" key="7">
    <source>
        <dbReference type="EMBL" id="WZN42405.1"/>
    </source>
</evidence>
<reference evidence="8" key="1">
    <citation type="submission" date="2024-03" db="EMBL/GenBank/DDBJ databases">
        <title>Chitinophaga horti sp. nov., isolated from garden soil.</title>
        <authorList>
            <person name="Lee D.S."/>
            <person name="Han D.M."/>
            <person name="Baek J.H."/>
            <person name="Choi D.G."/>
            <person name="Jeon J.H."/>
            <person name="Jeon C.O."/>
        </authorList>
    </citation>
    <scope>NUCLEOTIDE SEQUENCE [LARGE SCALE GENOMIC DNA]</scope>
    <source>
        <strain evidence="8">GPA1</strain>
    </source>
</reference>
<evidence type="ECO:0000256" key="3">
    <source>
        <dbReference type="ARBA" id="ARBA00023237"/>
    </source>
</evidence>
<keyword evidence="8" id="KW-1185">Reference proteome</keyword>
<feature type="chain" id="PRO_5046606805" evidence="5">
    <location>
        <begin position="27"/>
        <end position="662"/>
    </location>
</feature>
<name>A0ABZ2YRH6_9BACT</name>
<evidence type="ECO:0000313" key="8">
    <source>
        <dbReference type="Proteomes" id="UP001485459"/>
    </source>
</evidence>
<feature type="signal peptide" evidence="5">
    <location>
        <begin position="1"/>
        <end position="26"/>
    </location>
</feature>
<feature type="domain" description="OmpA-like" evidence="6">
    <location>
        <begin position="541"/>
        <end position="662"/>
    </location>
</feature>
<protein>
    <submittedName>
        <fullName evidence="7">OmpA family protein</fullName>
    </submittedName>
</protein>
<accession>A0ABZ2YRH6</accession>
<dbReference type="InterPro" id="IPR006664">
    <property type="entry name" value="OMP_bac"/>
</dbReference>
<evidence type="ECO:0000259" key="6">
    <source>
        <dbReference type="PROSITE" id="PS51123"/>
    </source>
</evidence>
<dbReference type="PANTHER" id="PTHR30329:SF21">
    <property type="entry name" value="LIPOPROTEIN YIAD-RELATED"/>
    <property type="match status" value="1"/>
</dbReference>
<dbReference type="PANTHER" id="PTHR30329">
    <property type="entry name" value="STATOR ELEMENT OF FLAGELLAR MOTOR COMPLEX"/>
    <property type="match status" value="1"/>
</dbReference>
<dbReference type="Pfam" id="PF00691">
    <property type="entry name" value="OmpA"/>
    <property type="match status" value="1"/>
</dbReference>
<dbReference type="Gene3D" id="3.30.1330.60">
    <property type="entry name" value="OmpA-like domain"/>
    <property type="match status" value="1"/>
</dbReference>
<gene>
    <name evidence="7" type="ORF">WJU16_05080</name>
</gene>
<dbReference type="CDD" id="cd07185">
    <property type="entry name" value="OmpA_C-like"/>
    <property type="match status" value="1"/>
</dbReference>
<dbReference type="Proteomes" id="UP001485459">
    <property type="component" value="Chromosome"/>
</dbReference>
<dbReference type="SUPFAM" id="SSF48452">
    <property type="entry name" value="TPR-like"/>
    <property type="match status" value="1"/>
</dbReference>
<evidence type="ECO:0000256" key="5">
    <source>
        <dbReference type="SAM" id="SignalP"/>
    </source>
</evidence>
<evidence type="ECO:0000256" key="4">
    <source>
        <dbReference type="PROSITE-ProRule" id="PRU00473"/>
    </source>
</evidence>
<dbReference type="InterPro" id="IPR011659">
    <property type="entry name" value="WD40"/>
</dbReference>
<dbReference type="EMBL" id="CP149822">
    <property type="protein sequence ID" value="WZN42405.1"/>
    <property type="molecule type" value="Genomic_DNA"/>
</dbReference>
<dbReference type="InterPro" id="IPR036737">
    <property type="entry name" value="OmpA-like_sf"/>
</dbReference>
<organism evidence="7 8">
    <name type="scientific">Chitinophaga pollutisoli</name>
    <dbReference type="NCBI Taxonomy" id="3133966"/>
    <lineage>
        <taxon>Bacteria</taxon>
        <taxon>Pseudomonadati</taxon>
        <taxon>Bacteroidota</taxon>
        <taxon>Chitinophagia</taxon>
        <taxon>Chitinophagales</taxon>
        <taxon>Chitinophagaceae</taxon>
        <taxon>Chitinophaga</taxon>
    </lineage>
</organism>